<dbReference type="Proteomes" id="UP001264340">
    <property type="component" value="Unassembled WGS sequence"/>
</dbReference>
<feature type="transmembrane region" description="Helical" evidence="8">
    <location>
        <begin position="28"/>
        <end position="51"/>
    </location>
</feature>
<keyword evidence="3 8" id="KW-0813">Transport</keyword>
<evidence type="ECO:0000256" key="3">
    <source>
        <dbReference type="ARBA" id="ARBA00022448"/>
    </source>
</evidence>
<dbReference type="PANTHER" id="PTHR31611">
    <property type="entry name" value="HIGH-AFFINITY NICKEL TRANSPORT PROTEIN NIC1"/>
    <property type="match status" value="1"/>
</dbReference>
<feature type="transmembrane region" description="Helical" evidence="8">
    <location>
        <begin position="289"/>
        <end position="314"/>
    </location>
</feature>
<evidence type="ECO:0000256" key="1">
    <source>
        <dbReference type="ARBA" id="ARBA00004127"/>
    </source>
</evidence>
<evidence type="ECO:0000313" key="10">
    <source>
        <dbReference type="Proteomes" id="UP001264340"/>
    </source>
</evidence>
<feature type="transmembrane region" description="Helical" evidence="8">
    <location>
        <begin position="102"/>
        <end position="127"/>
    </location>
</feature>
<comment type="similarity">
    <text evidence="2 8">Belongs to the NiCoT transporter (TC 2.A.52) family.</text>
</comment>
<evidence type="ECO:0000256" key="4">
    <source>
        <dbReference type="ARBA" id="ARBA00022596"/>
    </source>
</evidence>
<keyword evidence="10" id="KW-1185">Reference proteome</keyword>
<feature type="transmembrane region" description="Helical" evidence="8">
    <location>
        <begin position="248"/>
        <end position="268"/>
    </location>
</feature>
<proteinExistence type="inferred from homology"/>
<dbReference type="InterPro" id="IPR004688">
    <property type="entry name" value="Ni/Co_transpt"/>
</dbReference>
<dbReference type="PANTHER" id="PTHR31611:SF0">
    <property type="entry name" value="HIGH-AFFINITY NICKEL TRANSPORT PROTEIN NIC1"/>
    <property type="match status" value="1"/>
</dbReference>
<feature type="transmembrane region" description="Helical" evidence="8">
    <location>
        <begin position="215"/>
        <end position="236"/>
    </location>
</feature>
<keyword evidence="5 8" id="KW-0812">Transmembrane</keyword>
<dbReference type="Pfam" id="PF03824">
    <property type="entry name" value="NicO"/>
    <property type="match status" value="1"/>
</dbReference>
<dbReference type="InterPro" id="IPR011541">
    <property type="entry name" value="Ni/Co_transpt_high_affinity"/>
</dbReference>
<dbReference type="EMBL" id="JAVDRP010000001">
    <property type="protein sequence ID" value="MDR6406665.1"/>
    <property type="molecule type" value="Genomic_DNA"/>
</dbReference>
<organism evidence="9 10">
    <name type="scientific">Paraburkholderia terricola</name>
    <dbReference type="NCBI Taxonomy" id="169427"/>
    <lineage>
        <taxon>Bacteria</taxon>
        <taxon>Pseudomonadati</taxon>
        <taxon>Pseudomonadota</taxon>
        <taxon>Betaproteobacteria</taxon>
        <taxon>Burkholderiales</taxon>
        <taxon>Burkholderiaceae</taxon>
        <taxon>Paraburkholderia</taxon>
    </lineage>
</organism>
<comment type="subcellular location">
    <subcellularLocation>
        <location evidence="8">Cell membrane</location>
        <topology evidence="8">Multi-pass membrane protein</topology>
    </subcellularLocation>
    <subcellularLocation>
        <location evidence="1">Endomembrane system</location>
        <topology evidence="1">Multi-pass membrane protein</topology>
    </subcellularLocation>
</comment>
<keyword evidence="4" id="KW-0533">Nickel</keyword>
<dbReference type="NCBIfam" id="TIGR00802">
    <property type="entry name" value="nico"/>
    <property type="match status" value="1"/>
</dbReference>
<evidence type="ECO:0000256" key="2">
    <source>
        <dbReference type="ARBA" id="ARBA00010892"/>
    </source>
</evidence>
<comment type="caution">
    <text evidence="9">The sequence shown here is derived from an EMBL/GenBank/DDBJ whole genome shotgun (WGS) entry which is preliminary data.</text>
</comment>
<feature type="transmembrane region" description="Helical" evidence="8">
    <location>
        <begin position="334"/>
        <end position="355"/>
    </location>
</feature>
<evidence type="ECO:0000256" key="7">
    <source>
        <dbReference type="ARBA" id="ARBA00023136"/>
    </source>
</evidence>
<keyword evidence="6 8" id="KW-1133">Transmembrane helix</keyword>
<evidence type="ECO:0000256" key="5">
    <source>
        <dbReference type="ARBA" id="ARBA00022692"/>
    </source>
</evidence>
<evidence type="ECO:0000256" key="8">
    <source>
        <dbReference type="RuleBase" id="RU362101"/>
    </source>
</evidence>
<sequence length="382" mass="41202">MPLPQGAPSVPLVRRNRSPRLLRFDSSFVAIIAFIALLHAVGWTTLIAFVAPLHPGAGSKALGIGVGLTAYTLGMRHAFDADHIAAIDNTTRKLVGEGKRTLSVGFWFSFGHSSIVFALTLLIALGVHSLTSRVADAGSAFHSLSSVFGATVSSGFLYLIAALNLFAFLDIYKVFRQSKSGRHDEARLAQRLEQRGFISRLIAPLMRIVRTPAQMVFVGVLFGLGFDTATEIALLVLTGSGAASGLPWYATLCLPVLFAAGMLLFDTLDGSFMNFAYGWALARPVRRIYYNLVVTGLSVVVALVIGSVEVLGVLDHALKPRGAFWSWTSNLDPSNVGFVIVGLFVATWAVSFAIWKLGRIDERSTPAYTDSPTPNHHLEQSP</sequence>
<gene>
    <name evidence="9" type="ORF">J2804_000053</name>
</gene>
<accession>A0ABU1LJD8</accession>
<dbReference type="RefSeq" id="WP_310117596.1">
    <property type="nucleotide sequence ID" value="NZ_JAVDQV010000001.1"/>
</dbReference>
<evidence type="ECO:0000313" key="9">
    <source>
        <dbReference type="EMBL" id="MDR6406665.1"/>
    </source>
</evidence>
<reference evidence="9 10" key="1">
    <citation type="submission" date="2023-07" db="EMBL/GenBank/DDBJ databases">
        <title>Sorghum-associated microbial communities from plants grown in Nebraska, USA.</title>
        <authorList>
            <person name="Schachtman D."/>
        </authorList>
    </citation>
    <scope>NUCLEOTIDE SEQUENCE [LARGE SCALE GENOMIC DNA]</scope>
    <source>
        <strain evidence="9 10">DS1316</strain>
    </source>
</reference>
<name>A0ABU1LJD8_9BURK</name>
<evidence type="ECO:0000256" key="6">
    <source>
        <dbReference type="ARBA" id="ARBA00022989"/>
    </source>
</evidence>
<keyword evidence="7 8" id="KW-0472">Membrane</keyword>
<protein>
    <recommendedName>
        <fullName evidence="8">Nickel/cobalt efflux system</fullName>
    </recommendedName>
</protein>
<feature type="transmembrane region" description="Helical" evidence="8">
    <location>
        <begin position="147"/>
        <end position="172"/>
    </location>
</feature>